<dbReference type="InterPro" id="IPR001680">
    <property type="entry name" value="WD40_rpt"/>
</dbReference>
<organism evidence="7 8">
    <name type="scientific">Acanthopleuribacter pedis</name>
    <dbReference type="NCBI Taxonomy" id="442870"/>
    <lineage>
        <taxon>Bacteria</taxon>
        <taxon>Pseudomonadati</taxon>
        <taxon>Acidobacteriota</taxon>
        <taxon>Holophagae</taxon>
        <taxon>Acanthopleuribacterales</taxon>
        <taxon>Acanthopleuribacteraceae</taxon>
        <taxon>Acanthopleuribacter</taxon>
    </lineage>
</organism>
<reference evidence="7" key="1">
    <citation type="submission" date="2021-03" db="EMBL/GenBank/DDBJ databases">
        <authorList>
            <person name="Wang G."/>
        </authorList>
    </citation>
    <scope>NUCLEOTIDE SEQUENCE</scope>
    <source>
        <strain evidence="7">KCTC 12899</strain>
    </source>
</reference>
<dbReference type="CDD" id="cd14014">
    <property type="entry name" value="STKc_PknB_like"/>
    <property type="match status" value="1"/>
</dbReference>
<dbReference type="CDD" id="cd00200">
    <property type="entry name" value="WD40"/>
    <property type="match status" value="3"/>
</dbReference>
<dbReference type="SUPFAM" id="SSF56112">
    <property type="entry name" value="Protein kinase-like (PK-like)"/>
    <property type="match status" value="1"/>
</dbReference>
<dbReference type="PROSITE" id="PS50011">
    <property type="entry name" value="PROTEIN_KINASE_DOM"/>
    <property type="match status" value="1"/>
</dbReference>
<feature type="repeat" description="WD" evidence="3">
    <location>
        <begin position="1724"/>
        <end position="1756"/>
    </location>
</feature>
<dbReference type="GO" id="GO:0005524">
    <property type="term" value="F:ATP binding"/>
    <property type="evidence" value="ECO:0007669"/>
    <property type="project" value="InterPro"/>
</dbReference>
<gene>
    <name evidence="7" type="ORF">J3U88_28645</name>
</gene>
<dbReference type="InterPro" id="IPR027417">
    <property type="entry name" value="P-loop_NTPase"/>
</dbReference>
<feature type="repeat" description="WD" evidence="3">
    <location>
        <begin position="1373"/>
        <end position="1414"/>
    </location>
</feature>
<dbReference type="EMBL" id="JAFREP010000037">
    <property type="protein sequence ID" value="MBO1322476.1"/>
    <property type="molecule type" value="Genomic_DNA"/>
</dbReference>
<feature type="repeat" description="WD" evidence="3">
    <location>
        <begin position="1859"/>
        <end position="1900"/>
    </location>
</feature>
<dbReference type="PANTHER" id="PTHR19879:SF9">
    <property type="entry name" value="TRANSCRIPTION INITIATION FACTOR TFIID SUBUNIT 5"/>
    <property type="match status" value="1"/>
</dbReference>
<evidence type="ECO:0000259" key="6">
    <source>
        <dbReference type="PROSITE" id="PS50011"/>
    </source>
</evidence>
<feature type="repeat" description="WD" evidence="3">
    <location>
        <begin position="1460"/>
        <end position="1492"/>
    </location>
</feature>
<dbReference type="SUPFAM" id="SSF69322">
    <property type="entry name" value="Tricorn protease domain 2"/>
    <property type="match status" value="1"/>
</dbReference>
<keyword evidence="8" id="KW-1185">Reference proteome</keyword>
<name>A0A8J7U8F0_9BACT</name>
<dbReference type="InterPro" id="IPR011047">
    <property type="entry name" value="Quinoprotein_ADH-like_sf"/>
</dbReference>
<dbReference type="SUPFAM" id="SSF50998">
    <property type="entry name" value="Quinoprotein alcohol dehydrogenase-like"/>
    <property type="match status" value="2"/>
</dbReference>
<dbReference type="Gene3D" id="3.30.200.20">
    <property type="entry name" value="Phosphorylase Kinase, domain 1"/>
    <property type="match status" value="1"/>
</dbReference>
<evidence type="ECO:0000256" key="2">
    <source>
        <dbReference type="ARBA" id="ARBA00022737"/>
    </source>
</evidence>
<evidence type="ECO:0000256" key="5">
    <source>
        <dbReference type="SAM" id="MobiDB-lite"/>
    </source>
</evidence>
<dbReference type="PROSITE" id="PS00678">
    <property type="entry name" value="WD_REPEATS_1"/>
    <property type="match status" value="2"/>
</dbReference>
<feature type="domain" description="Protein kinase" evidence="6">
    <location>
        <begin position="19"/>
        <end position="320"/>
    </location>
</feature>
<dbReference type="InterPro" id="IPR049052">
    <property type="entry name" value="nSTAND1"/>
</dbReference>
<feature type="repeat" description="WD" evidence="3">
    <location>
        <begin position="1769"/>
        <end position="1810"/>
    </location>
</feature>
<dbReference type="Pfam" id="PF00069">
    <property type="entry name" value="Pkinase"/>
    <property type="match status" value="1"/>
</dbReference>
<dbReference type="Gene3D" id="3.40.50.300">
    <property type="entry name" value="P-loop containing nucleotide triphosphate hydrolases"/>
    <property type="match status" value="1"/>
</dbReference>
<dbReference type="PROSITE" id="PS00108">
    <property type="entry name" value="PROTEIN_KINASE_ST"/>
    <property type="match status" value="1"/>
</dbReference>
<evidence type="ECO:0000256" key="4">
    <source>
        <dbReference type="SAM" id="Coils"/>
    </source>
</evidence>
<keyword evidence="2" id="KW-0677">Repeat</keyword>
<feature type="region of interest" description="Disordered" evidence="5">
    <location>
        <begin position="261"/>
        <end position="286"/>
    </location>
</feature>
<evidence type="ECO:0000256" key="3">
    <source>
        <dbReference type="PROSITE-ProRule" id="PRU00221"/>
    </source>
</evidence>
<dbReference type="InterPro" id="IPR036322">
    <property type="entry name" value="WD40_repeat_dom_sf"/>
</dbReference>
<dbReference type="InterPro" id="IPR019775">
    <property type="entry name" value="WD40_repeat_CS"/>
</dbReference>
<dbReference type="SMART" id="SM00320">
    <property type="entry name" value="WD40"/>
    <property type="match status" value="16"/>
</dbReference>
<evidence type="ECO:0000256" key="1">
    <source>
        <dbReference type="ARBA" id="ARBA00022574"/>
    </source>
</evidence>
<dbReference type="PANTHER" id="PTHR19879">
    <property type="entry name" value="TRANSCRIPTION INITIATION FACTOR TFIID"/>
    <property type="match status" value="1"/>
</dbReference>
<keyword evidence="7" id="KW-0418">Kinase</keyword>
<dbReference type="Gene3D" id="2.130.10.10">
    <property type="entry name" value="YVTN repeat-like/Quinoprotein amine dehydrogenase"/>
    <property type="match status" value="6"/>
</dbReference>
<sequence length="2019" mass="219765">MSLSFAEELPVIGSRVGPYRILRKLGAGGMGAVYLAKREDDVLHMNVCIKFLHEHMNTPEVLARFRRERQLMADLNHPHIATLLDAGLTEKGRPYIIMEHIRGRHIDAWFRDTHPDLALLLETFLKVVEAVGSAHEQGIIHRDIKPQNILVTDQNIPKLLDFGIAHFAETGDGRSEQGPMTPAYAAPEQRFARGVSPATDVYALGLVLFQLLSGAAPYRLGCSPREAVDHLLQGRLLAEDPAFAEGAPTLCHHAAEKTIDTPEALTPNRDSQGSPPPPRPGGARQPFPEALGYVLRRCLADWGHERFANGNTLATALKRLKKNVFHLQSAPTDPAKSLDAVFWCHPHDRDQVTELTAVLAERYKLRVQPKSREGAAELDDERFETTVANAHACVICLGRDDHIPWWVGSAQRDALAFYAGDLNLVPLLLPGAAFPEKQSALPGFLRGRTWRRVNPGNEHEMAALVAAIHGKTRDEKVALQPNGLCPFRGLEVFREEDQHLFFGREALSQAVLEHVRVHRFSAVCGPSGSGKSSLVQAGVLPALRKKDTAVLLMAPTQNPFAELAFGLSGLFATREAFRPAEHLLRRLQASSEALTTILRDWQVIAEQTNLCLVIDQFEELFTLADEAETTAFADSLCRLLDQADPGIQVLLTMRADFLGKCAVHFGLNNYIVDHLFQVMPMDRVDLARAITAPALLAGLRLEAGLLDRLLDDVAGAAGKLPLLEHALLELYERREEGLLTRAAYDAVGGIAGALAGRAEQEYAALTPEAQKALRSMFTLCLVHPGEGTQDTRRRATQKELAAVGGEHAQALLDDWTAARLLSSSHDSVRNVILVDVAHEALIRNWHRIREWMDEDRDTARRINRLRRRAAEWDDAGRDRDHLLRGGPLLQMAELQENHGGVVGALETEFVTRSLEGRAREQQRQRLMLVVVSALGLVSAALAVFAFTLFFQSKAANAAVSAARERAETARNQAEQQTLASNYNLALALNEKAGIALDNGKAQEAWLLSLAALSQEIPADKALPEPVGRFADPRLQAKNRLLWTSPVVTSAVQLAVSDDGRWIALADRQGLVRLLNGATGIEEAVLGQVNQGVSHLAFRPDGGAVAAGSRQGGVIVWDLARRHGLKVGENTGDGVAAQALSADGRWIAVAHDSGTLVLADPQNNRTLHHFADLGWPSHLVFLDDVLFAANQAGALWHLPVRPGQTPVPRSLSPAREHPVRALGLIGDDRVGLVDGAGRFELYRHDGTRVQSRELNHTVTAAGIARTDGRIVLADGKAPLRVWDPDAKQEYQLETGTELQQLFLHGETLSGLDPTGRLLRLDIHTGKPRQALLGAAAGLWRVAYSPDGTKLAAACLDGSVLLYRPREGVRQTKVLRGHQGVVFDVAFSPDGKRLASCGEDQTIRLWNLADGRETAVLRGHENTVFSVAFSPDGRRLVSGSGDRTLRLWDPDAPADQGPLAVFTGHAHSIYSVVYSPDGTRVASAAGDTTVRLWDPEAAPDIAQKRMYLGHRGRVWEVVFSPDGNRLATAGEDKTVRLWDNRVPEAEAARQVFHGHRASVSGVAFSPDGTRIASSSGDSTVRLWDAAAPAETALRGVLRGHHDAVWDVAYAPEGTRLAGVSVDQTLRIWDPREDAVTPLLTGHTENILGMAFAPNGQLLASASQDGTVRVWDPRTGEARAVLRGHTGAVNDVVFSPDGKRLATIGLDHSLRMWDPHAPPGKAARGVIGTHQSSIRCVAFSPDGRRIATGGRDQSVRLWDPSAPPGRAAVAVFEGHGASVIGLAFSPDSRLLASGSRDQTARLWRYQTADGEKEPVILRGHAGSVIGVAFSPDGALLATASHDQSVRLWDPNAPAAEAERAVLHGHQGAVYGVGFSPDGALLATASSDLTVRLWDVRSRRPLAVLEGHSSGLNFCAAFQPGGSQLATVTNDNRIRFWHLARLIRAPADVPAFQYYRELRDRALYQMGYRLDGFLLIPQPHLRLEGVGKPVQPSNWDHLDQPYQPGTDYARWLLGEDTSKGTGL</sequence>
<dbReference type="InterPro" id="IPR015943">
    <property type="entry name" value="WD40/YVTN_repeat-like_dom_sf"/>
</dbReference>
<feature type="coiled-coil region" evidence="4">
    <location>
        <begin position="952"/>
        <end position="979"/>
    </location>
</feature>
<dbReference type="SMART" id="SM00220">
    <property type="entry name" value="S_TKc"/>
    <property type="match status" value="1"/>
</dbReference>
<dbReference type="SUPFAM" id="SSF52540">
    <property type="entry name" value="P-loop containing nucleoside triphosphate hydrolases"/>
    <property type="match status" value="1"/>
</dbReference>
<dbReference type="InterPro" id="IPR011009">
    <property type="entry name" value="Kinase-like_dom_sf"/>
</dbReference>
<accession>A0A8J7U8F0</accession>
<dbReference type="GO" id="GO:0004672">
    <property type="term" value="F:protein kinase activity"/>
    <property type="evidence" value="ECO:0007669"/>
    <property type="project" value="InterPro"/>
</dbReference>
<dbReference type="RefSeq" id="WP_207862449.1">
    <property type="nucleotide sequence ID" value="NZ_JAFREP010000037.1"/>
</dbReference>
<feature type="repeat" description="WD" evidence="3">
    <location>
        <begin position="1550"/>
        <end position="1582"/>
    </location>
</feature>
<evidence type="ECO:0000313" key="7">
    <source>
        <dbReference type="EMBL" id="MBO1322476.1"/>
    </source>
</evidence>
<evidence type="ECO:0000313" key="8">
    <source>
        <dbReference type="Proteomes" id="UP000664417"/>
    </source>
</evidence>
<dbReference type="SUPFAM" id="SSF50978">
    <property type="entry name" value="WD40 repeat-like"/>
    <property type="match status" value="1"/>
</dbReference>
<dbReference type="PROSITE" id="PS50082">
    <property type="entry name" value="WD_REPEATS_2"/>
    <property type="match status" value="13"/>
</dbReference>
<keyword evidence="1 3" id="KW-0853">WD repeat</keyword>
<dbReference type="PROSITE" id="PS50294">
    <property type="entry name" value="WD_REPEATS_REGION"/>
    <property type="match status" value="12"/>
</dbReference>
<dbReference type="InterPro" id="IPR000719">
    <property type="entry name" value="Prot_kinase_dom"/>
</dbReference>
<proteinExistence type="predicted"/>
<feature type="repeat" description="WD" evidence="3">
    <location>
        <begin position="1085"/>
        <end position="1126"/>
    </location>
</feature>
<keyword evidence="4" id="KW-0175">Coiled coil</keyword>
<dbReference type="Pfam" id="PF00400">
    <property type="entry name" value="WD40"/>
    <property type="match status" value="15"/>
</dbReference>
<feature type="repeat" description="WD" evidence="3">
    <location>
        <begin position="1637"/>
        <end position="1678"/>
    </location>
</feature>
<feature type="repeat" description="WD" evidence="3">
    <location>
        <begin position="1415"/>
        <end position="1447"/>
    </location>
</feature>
<comment type="caution">
    <text evidence="7">The sequence shown here is derived from an EMBL/GenBank/DDBJ whole genome shotgun (WGS) entry which is preliminary data.</text>
</comment>
<feature type="repeat" description="WD" evidence="3">
    <location>
        <begin position="1679"/>
        <end position="1711"/>
    </location>
</feature>
<feature type="repeat" description="WD" evidence="3">
    <location>
        <begin position="1814"/>
        <end position="1846"/>
    </location>
</feature>
<dbReference type="InterPro" id="IPR008271">
    <property type="entry name" value="Ser/Thr_kinase_AS"/>
</dbReference>
<dbReference type="InterPro" id="IPR020472">
    <property type="entry name" value="WD40_PAC1"/>
</dbReference>
<dbReference type="Gene3D" id="1.10.510.10">
    <property type="entry name" value="Transferase(Phosphotransferase) domain 1"/>
    <property type="match status" value="1"/>
</dbReference>
<dbReference type="Proteomes" id="UP000664417">
    <property type="component" value="Unassembled WGS sequence"/>
</dbReference>
<dbReference type="Pfam" id="PF20703">
    <property type="entry name" value="nSTAND1"/>
    <property type="match status" value="1"/>
</dbReference>
<dbReference type="PRINTS" id="PR00320">
    <property type="entry name" value="GPROTEINBRPT"/>
</dbReference>
<feature type="repeat" description="WD" evidence="3">
    <location>
        <begin position="1505"/>
        <end position="1537"/>
    </location>
</feature>
<feature type="repeat" description="WD" evidence="3">
    <location>
        <begin position="1595"/>
        <end position="1627"/>
    </location>
</feature>
<protein>
    <submittedName>
        <fullName evidence="7">Protein kinase</fullName>
    </submittedName>
</protein>
<keyword evidence="7" id="KW-0808">Transferase</keyword>